<feature type="domain" description="Bulb-type lectin" evidence="6">
    <location>
        <begin position="392"/>
        <end position="527"/>
    </location>
</feature>
<keyword evidence="1 3" id="KW-0853">WD repeat</keyword>
<dbReference type="InterPro" id="IPR036322">
    <property type="entry name" value="WD40_repeat_dom_sf"/>
</dbReference>
<feature type="repeat" description="WD" evidence="3">
    <location>
        <begin position="455"/>
        <end position="494"/>
    </location>
</feature>
<organism evidence="7 8">
    <name type="scientific">Dictyostelium discoideum</name>
    <name type="common">Social amoeba</name>
    <dbReference type="NCBI Taxonomy" id="44689"/>
    <lineage>
        <taxon>Eukaryota</taxon>
        <taxon>Amoebozoa</taxon>
        <taxon>Evosea</taxon>
        <taxon>Eumycetozoa</taxon>
        <taxon>Dictyostelia</taxon>
        <taxon>Dictyosteliales</taxon>
        <taxon>Dictyosteliaceae</taxon>
        <taxon>Dictyostelium</taxon>
    </lineage>
</organism>
<feature type="repeat" description="WD" evidence="3">
    <location>
        <begin position="311"/>
        <end position="342"/>
    </location>
</feature>
<comment type="caution">
    <text evidence="7">The sequence shown here is derived from an EMBL/GenBank/DDBJ whole genome shotgun (WGS) entry which is preliminary data.</text>
</comment>
<dbReference type="SMART" id="SM00320">
    <property type="entry name" value="WD40"/>
    <property type="match status" value="7"/>
</dbReference>
<dbReference type="Proteomes" id="UP000002195">
    <property type="component" value="Unassembled WGS sequence"/>
</dbReference>
<dbReference type="PROSITE" id="PS50082">
    <property type="entry name" value="WD_REPEATS_2"/>
    <property type="match status" value="6"/>
</dbReference>
<dbReference type="PROSITE" id="PS50927">
    <property type="entry name" value="BULB_LECTIN"/>
    <property type="match status" value="1"/>
</dbReference>
<evidence type="ECO:0000259" key="5">
    <source>
        <dbReference type="PROSITE" id="PS50181"/>
    </source>
</evidence>
<evidence type="ECO:0000313" key="8">
    <source>
        <dbReference type="Proteomes" id="UP000002195"/>
    </source>
</evidence>
<evidence type="ECO:0000256" key="2">
    <source>
        <dbReference type="ARBA" id="ARBA00022737"/>
    </source>
</evidence>
<dbReference type="PANTHER" id="PTHR44436">
    <property type="entry name" value="F-BOX/WD REPEAT-CONTAINING PROTEIN 2"/>
    <property type="match status" value="1"/>
</dbReference>
<keyword evidence="2" id="KW-0677">Repeat</keyword>
<dbReference type="Gene3D" id="2.130.10.10">
    <property type="entry name" value="YVTN repeat-like/Quinoprotein amine dehydrogenase"/>
    <property type="match status" value="2"/>
</dbReference>
<dbReference type="PaxDb" id="44689-DDB0237860"/>
<evidence type="ECO:0000259" key="6">
    <source>
        <dbReference type="PROSITE" id="PS50927"/>
    </source>
</evidence>
<dbReference type="InterPro" id="IPR001480">
    <property type="entry name" value="Bulb-type_lectin_dom"/>
</dbReference>
<feature type="repeat" description="WD" evidence="3">
    <location>
        <begin position="496"/>
        <end position="535"/>
    </location>
</feature>
<dbReference type="KEGG" id="ddi:DDB_G0292834"/>
<dbReference type="InterPro" id="IPR042627">
    <property type="entry name" value="FBXW2"/>
</dbReference>
<dbReference type="PROSITE" id="PS00678">
    <property type="entry name" value="WD_REPEATS_1"/>
    <property type="match status" value="5"/>
</dbReference>
<dbReference type="InterPro" id="IPR001810">
    <property type="entry name" value="F-box_dom"/>
</dbReference>
<dbReference type="InterPro" id="IPR020472">
    <property type="entry name" value="WD40_PAC1"/>
</dbReference>
<feature type="region of interest" description="Disordered" evidence="4">
    <location>
        <begin position="55"/>
        <end position="111"/>
    </location>
</feature>
<dbReference type="PROSITE" id="PS50181">
    <property type="entry name" value="FBOX"/>
    <property type="match status" value="1"/>
</dbReference>
<feature type="compositionally biased region" description="Low complexity" evidence="4">
    <location>
        <begin position="72"/>
        <end position="103"/>
    </location>
</feature>
<dbReference type="PANTHER" id="PTHR44436:SF1">
    <property type="entry name" value="F-BOX_WD REPEAT-CONTAINING PROTEIN 2"/>
    <property type="match status" value="1"/>
</dbReference>
<feature type="domain" description="F-box" evidence="5">
    <location>
        <begin position="133"/>
        <end position="179"/>
    </location>
</feature>
<name>Q54CP0_DICDI</name>
<dbReference type="PRINTS" id="PR00320">
    <property type="entry name" value="GPROTEINBRPT"/>
</dbReference>
<dbReference type="eggNOG" id="KOG0274">
    <property type="taxonomic scope" value="Eukaryota"/>
</dbReference>
<dbReference type="HOGENOM" id="CLU_479348_0_0_1"/>
<dbReference type="PhylomeDB" id="Q54CP0"/>
<dbReference type="SMART" id="SM00256">
    <property type="entry name" value="FBOX"/>
    <property type="match status" value="1"/>
</dbReference>
<dbReference type="InParanoid" id="Q54CP0"/>
<dbReference type="EMBL" id="AAFI02000197">
    <property type="protein sequence ID" value="EAL60966.1"/>
    <property type="molecule type" value="Genomic_DNA"/>
</dbReference>
<dbReference type="InterPro" id="IPR015943">
    <property type="entry name" value="WD40/YVTN_repeat-like_dom_sf"/>
</dbReference>
<dbReference type="STRING" id="44689.Q54CP0"/>
<evidence type="ECO:0000256" key="1">
    <source>
        <dbReference type="ARBA" id="ARBA00022574"/>
    </source>
</evidence>
<keyword evidence="8" id="KW-1185">Reference proteome</keyword>
<sequence>MLGPDFQKYSNQSNYHFDSFPYENSYEEEEYQDKYKEIVFRDKWGPKYAIQQQQQQQVYAPNKRNVSKKIGSPLSSPTLYSSSSSSSSSSSNCKNNNNQNINHYQHKKKDSKKLKEIIKNLLLPNKFNPMKRITFISILPIEITMKIISYLPFQDVLSIQYVCSEWFLITCEEILWKSIYQNYFQVYPNRELLLKKSEKSCQLHWREIFKQQHERESRWKGDRFKEAHLIGHTGTVWALHLDDERVYTGSFDKTAKVWDTKTKKCRFTLAGHYYPIQCLDVNNNIMATGSLDNSIRIWDLEKGKSKGILTTRAHNFDVFCLQQIGDQIISGSSDSTVKVWNIAEIINDSIEIPDTEEEEEEALQDNVMNDPFAVNNSFTSLPDINEPDHVHTNIVSVNDKTSTRYRNHNLSSTHTFKHQSCVTCLQVYGNILMSGGSDRVVRVWDLNTSQPIQILSGHNEGIRALQFNGNVLVTGSDDTTVRVWDLRSKNSNISTLRGHNGSVRCLQWDGTTLITGSNDQSVRWWNLNYDSDQSKELFSFNSSISCLQFTNSILMCGLSDSKVQINKFY</sequence>
<dbReference type="AlphaFoldDB" id="Q54CP0"/>
<dbReference type="Pfam" id="PF00400">
    <property type="entry name" value="WD40"/>
    <property type="match status" value="6"/>
</dbReference>
<protein>
    <submittedName>
        <fullName evidence="7">WD40 repeat-containing protein</fullName>
    </submittedName>
</protein>
<feature type="repeat" description="WD" evidence="3">
    <location>
        <begin position="269"/>
        <end position="308"/>
    </location>
</feature>
<dbReference type="InterPro" id="IPR019775">
    <property type="entry name" value="WD40_repeat_CS"/>
</dbReference>
<dbReference type="Pfam" id="PF12937">
    <property type="entry name" value="F-box-like"/>
    <property type="match status" value="1"/>
</dbReference>
<dbReference type="OMA" id="PTHTACY"/>
<dbReference type="InterPro" id="IPR001680">
    <property type="entry name" value="WD40_rpt"/>
</dbReference>
<feature type="repeat" description="WD" evidence="3">
    <location>
        <begin position="415"/>
        <end position="454"/>
    </location>
</feature>
<dbReference type="VEuPathDB" id="AmoebaDB:DDB_G0292834"/>
<dbReference type="SMR" id="Q54CP0"/>
<dbReference type="Gene3D" id="1.20.1280.50">
    <property type="match status" value="1"/>
</dbReference>
<accession>Q54CP0</accession>
<dbReference type="FunCoup" id="Q54CP0">
    <property type="interactions" value="68"/>
</dbReference>
<evidence type="ECO:0000256" key="3">
    <source>
        <dbReference type="PROSITE-ProRule" id="PRU00221"/>
    </source>
</evidence>
<evidence type="ECO:0000256" key="4">
    <source>
        <dbReference type="SAM" id="MobiDB-lite"/>
    </source>
</evidence>
<dbReference type="GeneID" id="8628894"/>
<dbReference type="PROSITE" id="PS50294">
    <property type="entry name" value="WD_REPEATS_REGION"/>
    <property type="match status" value="5"/>
</dbReference>
<dbReference type="SUPFAM" id="SSF50978">
    <property type="entry name" value="WD40 repeat-like"/>
    <property type="match status" value="1"/>
</dbReference>
<dbReference type="CDD" id="cd00200">
    <property type="entry name" value="WD40"/>
    <property type="match status" value="1"/>
</dbReference>
<reference evidence="7 8" key="1">
    <citation type="journal article" date="2005" name="Nature">
        <title>The genome of the social amoeba Dictyostelium discoideum.</title>
        <authorList>
            <consortium name="The Dictyostelium discoideum Sequencing Consortium"/>
            <person name="Eichinger L."/>
            <person name="Pachebat J.A."/>
            <person name="Glockner G."/>
            <person name="Rajandream M.A."/>
            <person name="Sucgang R."/>
            <person name="Berriman M."/>
            <person name="Song J."/>
            <person name="Olsen R."/>
            <person name="Szafranski K."/>
            <person name="Xu Q."/>
            <person name="Tunggal B."/>
            <person name="Kummerfeld S."/>
            <person name="Madera M."/>
            <person name="Konfortov B.A."/>
            <person name="Rivero F."/>
            <person name="Bankier A.T."/>
            <person name="Lehmann R."/>
            <person name="Hamlin N."/>
            <person name="Davies R."/>
            <person name="Gaudet P."/>
            <person name="Fey P."/>
            <person name="Pilcher K."/>
            <person name="Chen G."/>
            <person name="Saunders D."/>
            <person name="Sodergren E."/>
            <person name="Davis P."/>
            <person name="Kerhornou A."/>
            <person name="Nie X."/>
            <person name="Hall N."/>
            <person name="Anjard C."/>
            <person name="Hemphill L."/>
            <person name="Bason N."/>
            <person name="Farbrother P."/>
            <person name="Desany B."/>
            <person name="Just E."/>
            <person name="Morio T."/>
            <person name="Rost R."/>
            <person name="Churcher C."/>
            <person name="Cooper J."/>
            <person name="Haydock S."/>
            <person name="van Driessche N."/>
            <person name="Cronin A."/>
            <person name="Goodhead I."/>
            <person name="Muzny D."/>
            <person name="Mourier T."/>
            <person name="Pain A."/>
            <person name="Lu M."/>
            <person name="Harper D."/>
            <person name="Lindsay R."/>
            <person name="Hauser H."/>
            <person name="James K."/>
            <person name="Quiles M."/>
            <person name="Madan Babu M."/>
            <person name="Saito T."/>
            <person name="Buchrieser C."/>
            <person name="Wardroper A."/>
            <person name="Felder M."/>
            <person name="Thangavelu M."/>
            <person name="Johnson D."/>
            <person name="Knights A."/>
            <person name="Loulseged H."/>
            <person name="Mungall K."/>
            <person name="Oliver K."/>
            <person name="Price C."/>
            <person name="Quail M.A."/>
            <person name="Urushihara H."/>
            <person name="Hernandez J."/>
            <person name="Rabbinowitsch E."/>
            <person name="Steffen D."/>
            <person name="Sanders M."/>
            <person name="Ma J."/>
            <person name="Kohara Y."/>
            <person name="Sharp S."/>
            <person name="Simmonds M."/>
            <person name="Spiegler S."/>
            <person name="Tivey A."/>
            <person name="Sugano S."/>
            <person name="White B."/>
            <person name="Walker D."/>
            <person name="Woodward J."/>
            <person name="Winckler T."/>
            <person name="Tanaka Y."/>
            <person name="Shaulsky G."/>
            <person name="Schleicher M."/>
            <person name="Weinstock G."/>
            <person name="Rosenthal A."/>
            <person name="Cox E.C."/>
            <person name="Chisholm R.L."/>
            <person name="Gibbs R."/>
            <person name="Loomis W.F."/>
            <person name="Platzer M."/>
            <person name="Kay R.R."/>
            <person name="Williams J."/>
            <person name="Dear P.H."/>
            <person name="Noegel A.A."/>
            <person name="Barrell B."/>
            <person name="Kuspa A."/>
        </authorList>
    </citation>
    <scope>NUCLEOTIDE SEQUENCE [LARGE SCALE GENOMIC DNA]</scope>
    <source>
        <strain evidence="7 8">AX4</strain>
    </source>
</reference>
<evidence type="ECO:0000313" key="7">
    <source>
        <dbReference type="EMBL" id="EAL60966.1"/>
    </source>
</evidence>
<gene>
    <name evidence="7" type="ORF">DDB_G0292834</name>
</gene>
<dbReference type="dictyBase" id="DDB_G0292834"/>
<proteinExistence type="predicted"/>
<dbReference type="InterPro" id="IPR036047">
    <property type="entry name" value="F-box-like_dom_sf"/>
</dbReference>
<dbReference type="RefSeq" id="XP_629376.1">
    <property type="nucleotide sequence ID" value="XM_629374.1"/>
</dbReference>
<feature type="repeat" description="WD" evidence="3">
    <location>
        <begin position="229"/>
        <end position="268"/>
    </location>
</feature>
<dbReference type="SUPFAM" id="SSF81383">
    <property type="entry name" value="F-box domain"/>
    <property type="match status" value="1"/>
</dbReference>